<evidence type="ECO:0000313" key="6">
    <source>
        <dbReference type="EMBL" id="CAL1606293.1"/>
    </source>
</evidence>
<name>A0AAV2LYZ7_KNICA</name>
<keyword evidence="3" id="KW-1133">Transmembrane helix</keyword>
<sequence length="215" mass="24084">MSRRSARLENAGYYDVYSSPRISYSTTTRCDSFPQGRVRLAQIHVSEPALRTTCGPRGRDCIISSRIWGNFALASHGAQILTALSSRSHQQKGSPSRLTPYSLGEMIKGHHYPLVPGHCWAFSGQTGELFVALAQKIHVSHITVGHISKEQSVKLGTFQYESGRDSFQTFEIKEHNSKIFKFVKLEVLTNHGHEDHTCLYSFRVYGEIPEAATTL</sequence>
<proteinExistence type="predicted"/>
<dbReference type="PROSITE" id="PS51469">
    <property type="entry name" value="SUN"/>
    <property type="match status" value="1"/>
</dbReference>
<evidence type="ECO:0000259" key="5">
    <source>
        <dbReference type="PROSITE" id="PS51469"/>
    </source>
</evidence>
<dbReference type="InterPro" id="IPR045119">
    <property type="entry name" value="SUN1-5"/>
</dbReference>
<feature type="domain" description="SUN" evidence="5">
    <location>
        <begin position="1"/>
        <end position="209"/>
    </location>
</feature>
<dbReference type="Proteomes" id="UP001497482">
    <property type="component" value="Chromosome 5"/>
</dbReference>
<dbReference type="PANTHER" id="PTHR12911">
    <property type="entry name" value="SAD1/UNC-84-LIKE PROTEIN-RELATED"/>
    <property type="match status" value="1"/>
</dbReference>
<dbReference type="PANTHER" id="PTHR12911:SF8">
    <property type="entry name" value="KLAROID PROTEIN-RELATED"/>
    <property type="match status" value="1"/>
</dbReference>
<dbReference type="EMBL" id="OZ035827">
    <property type="protein sequence ID" value="CAL1606293.1"/>
    <property type="molecule type" value="Genomic_DNA"/>
</dbReference>
<dbReference type="Gene3D" id="2.60.120.260">
    <property type="entry name" value="Galactose-binding domain-like"/>
    <property type="match status" value="2"/>
</dbReference>
<accession>A0AAV2LYZ7</accession>
<evidence type="ECO:0000256" key="3">
    <source>
        <dbReference type="ARBA" id="ARBA00022989"/>
    </source>
</evidence>
<organism evidence="6 7">
    <name type="scientific">Knipowitschia caucasica</name>
    <name type="common">Caucasian dwarf goby</name>
    <name type="synonym">Pomatoschistus caucasicus</name>
    <dbReference type="NCBI Taxonomy" id="637954"/>
    <lineage>
        <taxon>Eukaryota</taxon>
        <taxon>Metazoa</taxon>
        <taxon>Chordata</taxon>
        <taxon>Craniata</taxon>
        <taxon>Vertebrata</taxon>
        <taxon>Euteleostomi</taxon>
        <taxon>Actinopterygii</taxon>
        <taxon>Neopterygii</taxon>
        <taxon>Teleostei</taxon>
        <taxon>Neoteleostei</taxon>
        <taxon>Acanthomorphata</taxon>
        <taxon>Gobiaria</taxon>
        <taxon>Gobiiformes</taxon>
        <taxon>Gobioidei</taxon>
        <taxon>Gobiidae</taxon>
        <taxon>Gobiinae</taxon>
        <taxon>Knipowitschia</taxon>
    </lineage>
</organism>
<dbReference type="Pfam" id="PF07738">
    <property type="entry name" value="Sad1_UNC"/>
    <property type="match status" value="1"/>
</dbReference>
<evidence type="ECO:0000256" key="1">
    <source>
        <dbReference type="ARBA" id="ARBA00004540"/>
    </source>
</evidence>
<gene>
    <name evidence="6" type="ORF">KC01_LOCUS33498</name>
</gene>
<protein>
    <recommendedName>
        <fullName evidence="5">SUN domain-containing protein</fullName>
    </recommendedName>
</protein>
<dbReference type="GO" id="GO:0043495">
    <property type="term" value="F:protein-membrane adaptor activity"/>
    <property type="evidence" value="ECO:0007669"/>
    <property type="project" value="TreeGrafter"/>
</dbReference>
<reference evidence="6 7" key="1">
    <citation type="submission" date="2024-04" db="EMBL/GenBank/DDBJ databases">
        <authorList>
            <person name="Waldvogel A.-M."/>
            <person name="Schoenle A."/>
        </authorList>
    </citation>
    <scope>NUCLEOTIDE SEQUENCE [LARGE SCALE GENOMIC DNA]</scope>
</reference>
<evidence type="ECO:0000256" key="2">
    <source>
        <dbReference type="ARBA" id="ARBA00022692"/>
    </source>
</evidence>
<evidence type="ECO:0000313" key="7">
    <source>
        <dbReference type="Proteomes" id="UP001497482"/>
    </source>
</evidence>
<dbReference type="InterPro" id="IPR012919">
    <property type="entry name" value="SUN_dom"/>
</dbReference>
<dbReference type="GO" id="GO:0005637">
    <property type="term" value="C:nuclear inner membrane"/>
    <property type="evidence" value="ECO:0007669"/>
    <property type="project" value="UniProtKB-SubCell"/>
</dbReference>
<dbReference type="AlphaFoldDB" id="A0AAV2LYZ7"/>
<keyword evidence="2" id="KW-0812">Transmembrane</keyword>
<evidence type="ECO:0000256" key="4">
    <source>
        <dbReference type="ARBA" id="ARBA00023136"/>
    </source>
</evidence>
<comment type="subcellular location">
    <subcellularLocation>
        <location evidence="1">Nucleus inner membrane</location>
    </subcellularLocation>
</comment>
<keyword evidence="4" id="KW-0472">Membrane</keyword>
<keyword evidence="7" id="KW-1185">Reference proteome</keyword>